<keyword evidence="5 7" id="KW-1133">Transmembrane helix</keyword>
<protein>
    <submittedName>
        <fullName evidence="9">Carbohydrate ABC transporter permease</fullName>
    </submittedName>
</protein>
<accession>A0ABS7UZN6</accession>
<dbReference type="InterPro" id="IPR000515">
    <property type="entry name" value="MetI-like"/>
</dbReference>
<feature type="transmembrane region" description="Helical" evidence="7">
    <location>
        <begin position="65"/>
        <end position="89"/>
    </location>
</feature>
<keyword evidence="6 7" id="KW-0472">Membrane</keyword>
<feature type="domain" description="ABC transmembrane type-1" evidence="8">
    <location>
        <begin position="66"/>
        <end position="255"/>
    </location>
</feature>
<reference evidence="9" key="1">
    <citation type="submission" date="2024-05" db="EMBL/GenBank/DDBJ databases">
        <title>Metabacillus sp. nov., isolated from the rhizosphere soil of tomato plants.</title>
        <authorList>
            <person name="Ma R."/>
        </authorList>
    </citation>
    <scope>NUCLEOTIDE SEQUENCE</scope>
    <source>
        <strain evidence="9">DBTR6</strain>
    </source>
</reference>
<evidence type="ECO:0000259" key="8">
    <source>
        <dbReference type="PROSITE" id="PS50928"/>
    </source>
</evidence>
<feature type="transmembrane region" description="Helical" evidence="7">
    <location>
        <begin position="233"/>
        <end position="255"/>
    </location>
</feature>
<keyword evidence="3" id="KW-1003">Cell membrane</keyword>
<comment type="subcellular location">
    <subcellularLocation>
        <location evidence="1 7">Cell membrane</location>
        <topology evidence="1 7">Multi-pass membrane protein</topology>
    </subcellularLocation>
</comment>
<keyword evidence="4 7" id="KW-0812">Transmembrane</keyword>
<evidence type="ECO:0000256" key="7">
    <source>
        <dbReference type="RuleBase" id="RU363032"/>
    </source>
</evidence>
<organism evidence="9 10">
    <name type="scientific">Metabacillus rhizolycopersici</name>
    <dbReference type="NCBI Taxonomy" id="2875709"/>
    <lineage>
        <taxon>Bacteria</taxon>
        <taxon>Bacillati</taxon>
        <taxon>Bacillota</taxon>
        <taxon>Bacilli</taxon>
        <taxon>Bacillales</taxon>
        <taxon>Bacillaceae</taxon>
        <taxon>Metabacillus</taxon>
    </lineage>
</organism>
<evidence type="ECO:0000256" key="4">
    <source>
        <dbReference type="ARBA" id="ARBA00022692"/>
    </source>
</evidence>
<evidence type="ECO:0000256" key="2">
    <source>
        <dbReference type="ARBA" id="ARBA00022448"/>
    </source>
</evidence>
<feature type="transmembrane region" description="Helical" evidence="7">
    <location>
        <begin position="101"/>
        <end position="122"/>
    </location>
</feature>
<evidence type="ECO:0000256" key="5">
    <source>
        <dbReference type="ARBA" id="ARBA00022989"/>
    </source>
</evidence>
<dbReference type="PROSITE" id="PS50928">
    <property type="entry name" value="ABC_TM1"/>
    <property type="match status" value="1"/>
</dbReference>
<evidence type="ECO:0000256" key="6">
    <source>
        <dbReference type="ARBA" id="ARBA00023136"/>
    </source>
</evidence>
<dbReference type="SUPFAM" id="SSF161098">
    <property type="entry name" value="MetI-like"/>
    <property type="match status" value="1"/>
</dbReference>
<evidence type="ECO:0000313" key="10">
    <source>
        <dbReference type="Proteomes" id="UP001165287"/>
    </source>
</evidence>
<dbReference type="InterPro" id="IPR035906">
    <property type="entry name" value="MetI-like_sf"/>
</dbReference>
<dbReference type="PANTHER" id="PTHR43744:SF2">
    <property type="entry name" value="ARABINOOLIGOSACCHARIDES TRANSPORT SYSTEM PERMEASE PROTEIN ARAQ"/>
    <property type="match status" value="1"/>
</dbReference>
<dbReference type="Pfam" id="PF00528">
    <property type="entry name" value="BPD_transp_1"/>
    <property type="match status" value="1"/>
</dbReference>
<dbReference type="PANTHER" id="PTHR43744">
    <property type="entry name" value="ABC TRANSPORTER PERMEASE PROTEIN MG189-RELATED-RELATED"/>
    <property type="match status" value="1"/>
</dbReference>
<feature type="transmembrane region" description="Helical" evidence="7">
    <location>
        <begin position="134"/>
        <end position="155"/>
    </location>
</feature>
<comment type="similarity">
    <text evidence="7">Belongs to the binding-protein-dependent transport system permease family.</text>
</comment>
<dbReference type="Gene3D" id="1.10.3720.10">
    <property type="entry name" value="MetI-like"/>
    <property type="match status" value="1"/>
</dbReference>
<evidence type="ECO:0000313" key="9">
    <source>
        <dbReference type="EMBL" id="MBZ5753596.1"/>
    </source>
</evidence>
<sequence length="269" mass="30342">MIKKANIQNHLVLIIFSILSIFPMYWMVISSLKSESEIFSFSLFPSDLTFSNYSYAFETMPLVKMLLNSVTISILTTAGQLIIAILFAYAFTRWDFKFKGLIYLALSVTWLIPLQAIMVPNYVQINELGINGTVWGIIVPGLCSVFANIYLYQSFNAFPKALFDAARIDGISEWRILVDIVLPNMKPTIAALSIILIISSWNDYLWPMLVSRTLESSPIQIGLKSFVSNDSNLWGSLMAATTISCIPIFIAYIILQRSIMDTFLKKGIK</sequence>
<proteinExistence type="inferred from homology"/>
<comment type="caution">
    <text evidence="9">The sequence shown here is derived from an EMBL/GenBank/DDBJ whole genome shotgun (WGS) entry which is preliminary data.</text>
</comment>
<feature type="transmembrane region" description="Helical" evidence="7">
    <location>
        <begin position="176"/>
        <end position="201"/>
    </location>
</feature>
<keyword evidence="2 7" id="KW-0813">Transport</keyword>
<feature type="transmembrane region" description="Helical" evidence="7">
    <location>
        <begin position="12"/>
        <end position="32"/>
    </location>
</feature>
<keyword evidence="10" id="KW-1185">Reference proteome</keyword>
<gene>
    <name evidence="9" type="ORF">K9V48_26085</name>
</gene>
<evidence type="ECO:0000256" key="1">
    <source>
        <dbReference type="ARBA" id="ARBA00004651"/>
    </source>
</evidence>
<dbReference type="EMBL" id="JAIQUM010000126">
    <property type="protein sequence ID" value="MBZ5753596.1"/>
    <property type="molecule type" value="Genomic_DNA"/>
</dbReference>
<dbReference type="Proteomes" id="UP001165287">
    <property type="component" value="Unassembled WGS sequence"/>
</dbReference>
<dbReference type="RefSeq" id="WP_224142008.1">
    <property type="nucleotide sequence ID" value="NZ_JAIQUM010000126.1"/>
</dbReference>
<evidence type="ECO:0000256" key="3">
    <source>
        <dbReference type="ARBA" id="ARBA00022475"/>
    </source>
</evidence>
<name>A0ABS7UZN6_9BACI</name>
<dbReference type="CDD" id="cd06261">
    <property type="entry name" value="TM_PBP2"/>
    <property type="match status" value="1"/>
</dbReference>